<sequence>MDNIGVNKCGPGSSSNTTNTMDTSPSRTNDRLCIHVRTCTAHRQDPHHAFTCSRPGETCDQIPKHYTQCCMELHLRKGSAQGAGPWSYVSKGSEGVQGLNSCGEFAR</sequence>
<evidence type="ECO:0000256" key="1">
    <source>
        <dbReference type="SAM" id="MobiDB-lite"/>
    </source>
</evidence>
<feature type="region of interest" description="Disordered" evidence="1">
    <location>
        <begin position="1"/>
        <end position="28"/>
    </location>
</feature>
<comment type="caution">
    <text evidence="2">The sequence shown here is derived from an EMBL/GenBank/DDBJ whole genome shotgun (WGS) entry which is preliminary data.</text>
</comment>
<feature type="compositionally biased region" description="Low complexity" evidence="1">
    <location>
        <begin position="13"/>
        <end position="26"/>
    </location>
</feature>
<protein>
    <submittedName>
        <fullName evidence="2">Uncharacterized protein</fullName>
    </submittedName>
</protein>
<organism evidence="2 3">
    <name type="scientific">Prorocentrum cordatum</name>
    <dbReference type="NCBI Taxonomy" id="2364126"/>
    <lineage>
        <taxon>Eukaryota</taxon>
        <taxon>Sar</taxon>
        <taxon>Alveolata</taxon>
        <taxon>Dinophyceae</taxon>
        <taxon>Prorocentrales</taxon>
        <taxon>Prorocentraceae</taxon>
        <taxon>Prorocentrum</taxon>
    </lineage>
</organism>
<reference evidence="2" key="1">
    <citation type="submission" date="2023-10" db="EMBL/GenBank/DDBJ databases">
        <authorList>
            <person name="Chen Y."/>
            <person name="Shah S."/>
            <person name="Dougan E. K."/>
            <person name="Thang M."/>
            <person name="Chan C."/>
        </authorList>
    </citation>
    <scope>NUCLEOTIDE SEQUENCE [LARGE SCALE GENOMIC DNA]</scope>
</reference>
<accession>A0ABN9VQJ0</accession>
<proteinExistence type="predicted"/>
<evidence type="ECO:0000313" key="2">
    <source>
        <dbReference type="EMBL" id="CAK0875193.1"/>
    </source>
</evidence>
<gene>
    <name evidence="2" type="ORF">PCOR1329_LOCUS59909</name>
</gene>
<evidence type="ECO:0000313" key="3">
    <source>
        <dbReference type="Proteomes" id="UP001189429"/>
    </source>
</evidence>
<dbReference type="EMBL" id="CAUYUJ010017485">
    <property type="protein sequence ID" value="CAK0875193.1"/>
    <property type="molecule type" value="Genomic_DNA"/>
</dbReference>
<dbReference type="Proteomes" id="UP001189429">
    <property type="component" value="Unassembled WGS sequence"/>
</dbReference>
<keyword evidence="3" id="KW-1185">Reference proteome</keyword>
<name>A0ABN9VQJ0_9DINO</name>